<dbReference type="PANTHER" id="PTHR43399">
    <property type="entry name" value="SUBTILISIN-RELATED"/>
    <property type="match status" value="1"/>
</dbReference>
<keyword evidence="3 7" id="KW-0645">Protease</keyword>
<feature type="active site" description="Charge relay system" evidence="7">
    <location>
        <position position="255"/>
    </location>
</feature>
<dbReference type="PANTHER" id="PTHR43399:SF4">
    <property type="entry name" value="CELL WALL-ASSOCIATED PROTEASE"/>
    <property type="match status" value="1"/>
</dbReference>
<evidence type="ECO:0000256" key="6">
    <source>
        <dbReference type="ARBA" id="ARBA00022825"/>
    </source>
</evidence>
<feature type="active site" description="Charge relay system" evidence="7">
    <location>
        <position position="223"/>
    </location>
</feature>
<evidence type="ECO:0000313" key="13">
    <source>
        <dbReference type="Proteomes" id="UP001500620"/>
    </source>
</evidence>
<feature type="chain" id="PRO_5047162104" evidence="9">
    <location>
        <begin position="32"/>
        <end position="1230"/>
    </location>
</feature>
<dbReference type="InterPro" id="IPR036852">
    <property type="entry name" value="Peptidase_S8/S53_dom_sf"/>
</dbReference>
<evidence type="ECO:0000256" key="1">
    <source>
        <dbReference type="ARBA" id="ARBA00011073"/>
    </source>
</evidence>
<protein>
    <submittedName>
        <fullName evidence="12">S8 family serine peptidase</fullName>
    </submittedName>
</protein>
<dbReference type="PROSITE" id="PS00138">
    <property type="entry name" value="SUBTILASE_SER"/>
    <property type="match status" value="1"/>
</dbReference>
<sequence length="1230" mass="128110">MSIDARRRLALRAAVASLVAAALLTGPVAPAADAAPPATHRDAIGKAATVTLITGDVVRLFDAGGAKQAADVRRPGHAPGGVRTETIGGDLYVWPDEALPLVAADRIDRRLFNVSLLVRSGYDDARRAEIPLIATGGAARAAVAPPHTAKVRDLPSVHGSALRAAKRGIRDTWDAVAAGNGPAKLWLDGTVKADLAESTAQIGAPSAWAAGLHGEGVKVAVLDTGVDLSHPDLAGRVSATASFVPGESVDDGNGHGTHTISTVGGSGAASGGAERGVAPGADLIAGKVLSDEGTGADSWVIAGMEWAVAQHAKVVSMSLGDSVPSDGTDPVSLSLNSLSQQSGTLFVVAAGNTGAEAAMGAPGVADAALTVAAVDRDDQLAYFSSRGPRYGDYGLKPDIAAPGVDILAAKATRTGGNDADGWYTTMSGTSMATPHVAGAAAILAQQHPDWPAARLKDALMSTSKALPGLDAYAVGAGRVDVPASLAAPVTATGSAWFGFFGWPHTDPAPVARTVTYSNAGAAPVTLDLAESAAIAGGPYDVDPTADAGTPAPDGMFALSADRVTVPAHGTASVTVTARPSMAMTARRYLGQVTATAPGLALRTQFGLFTEDERHNLHVSVRDRSGKPVQGYLELQAFGQPDPYLFAFDGDLDLRLLKGTYSALTLIPVAGDHGPDSQAMALLGDPEIVLDRDRSITLDARKAKEVAARVPGAPRTEDRVLQLNWYRSDGATSTIDEQLLLGPQYDEAFVLPTGKVTAGAFEYETRWRKAYPLLTIGDNVPFLGQPGSSLYAGRDELDVVRVGAGAAADYAGKRVRGKIAVATRSDAVSPGERAANAAAAGARLLIVVNDGPGKLLEWVGADDGTTSPIPVVSVTARAGAALPGRLRVEGVPDSPYVYDLVDQHAGRIPDDLTYRPRAEDLARVDMRFYGDTATPGGEYRWAFRPYRPFAVGFLQSATMPGTRTDYVSAPAGTSWAEDAMTGPGLAVESRSGLHAYRAGSRQVSDWFAPVAHPRNGSGFWWSARQAGYAEFNVQPWTDSGADHGGYMQDGTDQRTFRVWEDGTLLATSEWPAAYVTPTTEGPTTFALDLRASRDPALYRLTIASHTAWTVKARPVSDPLAVDVLPLLQLDYAVDTDLSGTARPGRNAVGVRAAHLPGAVGAGAVTAVTLAVSFDDGAHWQRVALDGGVARFNPPRDAGYVSLRATARDDRGNTIEQEVIRAYALPDRRHRD</sequence>
<evidence type="ECO:0000256" key="4">
    <source>
        <dbReference type="ARBA" id="ARBA00022729"/>
    </source>
</evidence>
<feature type="active site" description="Charge relay system" evidence="7">
    <location>
        <position position="430"/>
    </location>
</feature>
<dbReference type="Proteomes" id="UP001500620">
    <property type="component" value="Unassembled WGS sequence"/>
</dbReference>
<evidence type="ECO:0000256" key="7">
    <source>
        <dbReference type="PROSITE-ProRule" id="PRU01240"/>
    </source>
</evidence>
<evidence type="ECO:0000259" key="10">
    <source>
        <dbReference type="Pfam" id="PF00082"/>
    </source>
</evidence>
<evidence type="ECO:0000256" key="8">
    <source>
        <dbReference type="RuleBase" id="RU003355"/>
    </source>
</evidence>
<dbReference type="SUPFAM" id="SSF52025">
    <property type="entry name" value="PA domain"/>
    <property type="match status" value="1"/>
</dbReference>
<keyword evidence="2" id="KW-0964">Secreted</keyword>
<dbReference type="InterPro" id="IPR051048">
    <property type="entry name" value="Peptidase_S8/S53_subtilisin"/>
</dbReference>
<feature type="domain" description="Peptidase S8/S53" evidence="10">
    <location>
        <begin position="214"/>
        <end position="468"/>
    </location>
</feature>
<dbReference type="InterPro" id="IPR015500">
    <property type="entry name" value="Peptidase_S8_subtilisin-rel"/>
</dbReference>
<reference evidence="13" key="1">
    <citation type="journal article" date="2019" name="Int. J. Syst. Evol. Microbiol.">
        <title>The Global Catalogue of Microorganisms (GCM) 10K type strain sequencing project: providing services to taxonomists for standard genome sequencing and annotation.</title>
        <authorList>
            <consortium name="The Broad Institute Genomics Platform"/>
            <consortium name="The Broad Institute Genome Sequencing Center for Infectious Disease"/>
            <person name="Wu L."/>
            <person name="Ma J."/>
        </authorList>
    </citation>
    <scope>NUCLEOTIDE SEQUENCE [LARGE SCALE GENOMIC DNA]</scope>
    <source>
        <strain evidence="13">JCM 17441</strain>
    </source>
</reference>
<name>A0ABP8DAT4_9ACTN</name>
<keyword evidence="6 7" id="KW-0720">Serine protease</keyword>
<dbReference type="PRINTS" id="PR00723">
    <property type="entry name" value="SUBTILISIN"/>
</dbReference>
<dbReference type="Gene3D" id="3.50.30.30">
    <property type="match status" value="1"/>
</dbReference>
<dbReference type="PROSITE" id="PS51318">
    <property type="entry name" value="TAT"/>
    <property type="match status" value="1"/>
</dbReference>
<dbReference type="InterPro" id="IPR046450">
    <property type="entry name" value="PA_dom_sf"/>
</dbReference>
<keyword evidence="4 9" id="KW-0732">Signal</keyword>
<comment type="similarity">
    <text evidence="1 7 8">Belongs to the peptidase S8 family.</text>
</comment>
<feature type="domain" description="PA" evidence="11">
    <location>
        <begin position="803"/>
        <end position="881"/>
    </location>
</feature>
<dbReference type="PROSITE" id="PS51892">
    <property type="entry name" value="SUBTILASE"/>
    <property type="match status" value="1"/>
</dbReference>
<dbReference type="PROSITE" id="PS00136">
    <property type="entry name" value="SUBTILASE_ASP"/>
    <property type="match status" value="1"/>
</dbReference>
<dbReference type="Pfam" id="PF02225">
    <property type="entry name" value="PA"/>
    <property type="match status" value="1"/>
</dbReference>
<dbReference type="InterPro" id="IPR003137">
    <property type="entry name" value="PA_domain"/>
</dbReference>
<evidence type="ECO:0000256" key="5">
    <source>
        <dbReference type="ARBA" id="ARBA00022801"/>
    </source>
</evidence>
<evidence type="ECO:0000256" key="9">
    <source>
        <dbReference type="SAM" id="SignalP"/>
    </source>
</evidence>
<dbReference type="InterPro" id="IPR023828">
    <property type="entry name" value="Peptidase_S8_Ser-AS"/>
</dbReference>
<comment type="caution">
    <text evidence="12">The sequence shown here is derived from an EMBL/GenBank/DDBJ whole genome shotgun (WGS) entry which is preliminary data.</text>
</comment>
<evidence type="ECO:0000259" key="11">
    <source>
        <dbReference type="Pfam" id="PF02225"/>
    </source>
</evidence>
<dbReference type="PIRSF" id="PIRSF037852">
    <property type="entry name" value="Subtilisin_rel_SAV5721"/>
    <property type="match status" value="1"/>
</dbReference>
<dbReference type="InterPro" id="IPR017296">
    <property type="entry name" value="Peptidase_S8A_SAM-P45"/>
</dbReference>
<accession>A0ABP8DAT4</accession>
<dbReference type="InterPro" id="IPR006311">
    <property type="entry name" value="TAT_signal"/>
</dbReference>
<keyword evidence="13" id="KW-1185">Reference proteome</keyword>
<keyword evidence="5 7" id="KW-0378">Hydrolase</keyword>
<dbReference type="SUPFAM" id="SSF52743">
    <property type="entry name" value="Subtilisin-like"/>
    <property type="match status" value="1"/>
</dbReference>
<dbReference type="Pfam" id="PF00082">
    <property type="entry name" value="Peptidase_S8"/>
    <property type="match status" value="1"/>
</dbReference>
<organism evidence="12 13">
    <name type="scientific">Dactylosporangium darangshiense</name>
    <dbReference type="NCBI Taxonomy" id="579108"/>
    <lineage>
        <taxon>Bacteria</taxon>
        <taxon>Bacillati</taxon>
        <taxon>Actinomycetota</taxon>
        <taxon>Actinomycetes</taxon>
        <taxon>Micromonosporales</taxon>
        <taxon>Micromonosporaceae</taxon>
        <taxon>Dactylosporangium</taxon>
    </lineage>
</organism>
<dbReference type="RefSeq" id="WP_345129031.1">
    <property type="nucleotide sequence ID" value="NZ_BAABAT010000011.1"/>
</dbReference>
<evidence type="ECO:0000256" key="3">
    <source>
        <dbReference type="ARBA" id="ARBA00022670"/>
    </source>
</evidence>
<gene>
    <name evidence="12" type="ORF">GCM10022255_044430</name>
</gene>
<dbReference type="Gene3D" id="3.40.50.200">
    <property type="entry name" value="Peptidase S8/S53 domain"/>
    <property type="match status" value="1"/>
</dbReference>
<dbReference type="EMBL" id="BAABAT010000011">
    <property type="protein sequence ID" value="GAA4251511.1"/>
    <property type="molecule type" value="Genomic_DNA"/>
</dbReference>
<evidence type="ECO:0000256" key="2">
    <source>
        <dbReference type="ARBA" id="ARBA00022525"/>
    </source>
</evidence>
<evidence type="ECO:0000313" key="12">
    <source>
        <dbReference type="EMBL" id="GAA4251511.1"/>
    </source>
</evidence>
<dbReference type="InterPro" id="IPR023827">
    <property type="entry name" value="Peptidase_S8_Asp-AS"/>
</dbReference>
<feature type="signal peptide" evidence="9">
    <location>
        <begin position="1"/>
        <end position="31"/>
    </location>
</feature>
<proteinExistence type="inferred from homology"/>
<dbReference type="InterPro" id="IPR000209">
    <property type="entry name" value="Peptidase_S8/S53_dom"/>
</dbReference>